<dbReference type="Pfam" id="PF13356">
    <property type="entry name" value="Arm-DNA-bind_3"/>
    <property type="match status" value="1"/>
</dbReference>
<proteinExistence type="inferred from homology"/>
<evidence type="ECO:0000313" key="9">
    <source>
        <dbReference type="Proteomes" id="UP000198623"/>
    </source>
</evidence>
<organism evidence="8 9">
    <name type="scientific">Neptunomonas qingdaonensis</name>
    <dbReference type="NCBI Taxonomy" id="1045558"/>
    <lineage>
        <taxon>Bacteria</taxon>
        <taxon>Pseudomonadati</taxon>
        <taxon>Pseudomonadota</taxon>
        <taxon>Gammaproteobacteria</taxon>
        <taxon>Oceanospirillales</taxon>
        <taxon>Oceanospirillaceae</taxon>
        <taxon>Neptunomonas</taxon>
    </lineage>
</organism>
<protein>
    <submittedName>
        <fullName evidence="8">Integrase</fullName>
    </submittedName>
</protein>
<keyword evidence="3 5" id="KW-0238">DNA-binding</keyword>
<dbReference type="GO" id="GO:0003677">
    <property type="term" value="F:DNA binding"/>
    <property type="evidence" value="ECO:0007669"/>
    <property type="project" value="UniProtKB-UniRule"/>
</dbReference>
<dbReference type="EMBL" id="FOOU01000002">
    <property type="protein sequence ID" value="SFF97787.1"/>
    <property type="molecule type" value="Genomic_DNA"/>
</dbReference>
<evidence type="ECO:0000256" key="1">
    <source>
        <dbReference type="ARBA" id="ARBA00008857"/>
    </source>
</evidence>
<evidence type="ECO:0000259" key="6">
    <source>
        <dbReference type="PROSITE" id="PS51898"/>
    </source>
</evidence>
<dbReference type="InterPro" id="IPR025166">
    <property type="entry name" value="Integrase_DNA_bind_dom"/>
</dbReference>
<dbReference type="InterPro" id="IPR002104">
    <property type="entry name" value="Integrase_catalytic"/>
</dbReference>
<dbReference type="InterPro" id="IPR053876">
    <property type="entry name" value="Phage_int_M"/>
</dbReference>
<evidence type="ECO:0000313" key="8">
    <source>
        <dbReference type="EMBL" id="SFF97787.1"/>
    </source>
</evidence>
<dbReference type="InterPro" id="IPR038488">
    <property type="entry name" value="Integrase_DNA-bd_sf"/>
</dbReference>
<dbReference type="PANTHER" id="PTHR30629">
    <property type="entry name" value="PROPHAGE INTEGRASE"/>
    <property type="match status" value="1"/>
</dbReference>
<dbReference type="Gene3D" id="1.10.443.10">
    <property type="entry name" value="Intergrase catalytic core"/>
    <property type="match status" value="1"/>
</dbReference>
<dbReference type="Pfam" id="PF00589">
    <property type="entry name" value="Phage_integrase"/>
    <property type="match status" value="1"/>
</dbReference>
<feature type="domain" description="Tyr recombinase" evidence="6">
    <location>
        <begin position="202"/>
        <end position="385"/>
    </location>
</feature>
<keyword evidence="2" id="KW-0229">DNA integration</keyword>
<dbReference type="InterPro" id="IPR010998">
    <property type="entry name" value="Integrase_recombinase_N"/>
</dbReference>
<evidence type="ECO:0000256" key="5">
    <source>
        <dbReference type="PROSITE-ProRule" id="PRU01248"/>
    </source>
</evidence>
<dbReference type="PROSITE" id="PS51898">
    <property type="entry name" value="TYR_RECOMBINASE"/>
    <property type="match status" value="1"/>
</dbReference>
<dbReference type="Proteomes" id="UP000198623">
    <property type="component" value="Unassembled WGS sequence"/>
</dbReference>
<dbReference type="InterPro" id="IPR011010">
    <property type="entry name" value="DNA_brk_join_enz"/>
</dbReference>
<dbReference type="GO" id="GO:0015074">
    <property type="term" value="P:DNA integration"/>
    <property type="evidence" value="ECO:0007669"/>
    <property type="project" value="UniProtKB-KW"/>
</dbReference>
<dbReference type="Gene3D" id="1.10.150.130">
    <property type="match status" value="1"/>
</dbReference>
<keyword evidence="4" id="KW-0233">DNA recombination</keyword>
<keyword evidence="9" id="KW-1185">Reference proteome</keyword>
<dbReference type="SUPFAM" id="SSF56349">
    <property type="entry name" value="DNA breaking-rejoining enzymes"/>
    <property type="match status" value="1"/>
</dbReference>
<evidence type="ECO:0000259" key="7">
    <source>
        <dbReference type="PROSITE" id="PS51900"/>
    </source>
</evidence>
<accession>A0A1I2N7S4</accession>
<dbReference type="OrthoDB" id="9795573at2"/>
<dbReference type="InterPro" id="IPR050808">
    <property type="entry name" value="Phage_Integrase"/>
</dbReference>
<reference evidence="9" key="1">
    <citation type="submission" date="2016-10" db="EMBL/GenBank/DDBJ databases">
        <authorList>
            <person name="Varghese N."/>
            <person name="Submissions S."/>
        </authorList>
    </citation>
    <scope>NUCLEOTIDE SEQUENCE [LARGE SCALE GENOMIC DNA]</scope>
    <source>
        <strain evidence="9">CGMCC 1.10971</strain>
    </source>
</reference>
<dbReference type="AlphaFoldDB" id="A0A1I2N7S4"/>
<dbReference type="Pfam" id="PF22022">
    <property type="entry name" value="Phage_int_M"/>
    <property type="match status" value="1"/>
</dbReference>
<dbReference type="STRING" id="1045558.SAMN05216175_102244"/>
<evidence type="ECO:0000256" key="2">
    <source>
        <dbReference type="ARBA" id="ARBA00022908"/>
    </source>
</evidence>
<evidence type="ECO:0000256" key="4">
    <source>
        <dbReference type="ARBA" id="ARBA00023172"/>
    </source>
</evidence>
<sequence length="408" mass="46273">MALTHKQIQAAKPQDKDYKLFDEKGLYLLVKRSGGKYWRMKYRFNDKEKLLSIGVYPEITLAKARTVLNTSRALLSDGVDPQAHKQAAKATSKRNAENSFQAIALEWFASHMKDKAETHRVRAKRMLEVDLFPVIGSKSIQEITAPMLLMALRKTELRGAAQTAQRAKQLAGQVFRYAIATGRADRDPTPDLKGALAPTTTKHYSALTEPKDVGHLLVAIDSFKGTHTVKAALQLSALFFCRPGEIRHLKWSDMNHDEQRIEITASKTHQQHIIPLSKQALKILEELHPITGRSEYIFPSARGMSRCMSENALRVALRTMGYDNETMTPHGFRAMARTLLDEVLGFRVEWIEQQLAHAVKDANGRAYNRTKHLKQRTDMMQRWSDYLDQLKAQALAGNVITANFRKIK</sequence>
<gene>
    <name evidence="8" type="ORF">SAMN05216175_102244</name>
</gene>
<dbReference type="GO" id="GO:0006310">
    <property type="term" value="P:DNA recombination"/>
    <property type="evidence" value="ECO:0007669"/>
    <property type="project" value="UniProtKB-KW"/>
</dbReference>
<dbReference type="RefSeq" id="WP_090724831.1">
    <property type="nucleotide sequence ID" value="NZ_FOOU01000002.1"/>
</dbReference>
<dbReference type="InterPro" id="IPR013762">
    <property type="entry name" value="Integrase-like_cat_sf"/>
</dbReference>
<dbReference type="PROSITE" id="PS51900">
    <property type="entry name" value="CB"/>
    <property type="match status" value="1"/>
</dbReference>
<dbReference type="InterPro" id="IPR044068">
    <property type="entry name" value="CB"/>
</dbReference>
<dbReference type="CDD" id="cd00801">
    <property type="entry name" value="INT_P4_C"/>
    <property type="match status" value="1"/>
</dbReference>
<dbReference type="PANTHER" id="PTHR30629:SF2">
    <property type="entry name" value="PROPHAGE INTEGRASE INTS-RELATED"/>
    <property type="match status" value="1"/>
</dbReference>
<evidence type="ECO:0000256" key="3">
    <source>
        <dbReference type="ARBA" id="ARBA00023125"/>
    </source>
</evidence>
<comment type="similarity">
    <text evidence="1">Belongs to the 'phage' integrase family.</text>
</comment>
<name>A0A1I2N7S4_9GAMM</name>
<feature type="domain" description="Core-binding (CB)" evidence="7">
    <location>
        <begin position="98"/>
        <end position="179"/>
    </location>
</feature>
<dbReference type="Gene3D" id="3.30.160.390">
    <property type="entry name" value="Integrase, DNA-binding domain"/>
    <property type="match status" value="1"/>
</dbReference>